<evidence type="ECO:0000313" key="3">
    <source>
        <dbReference type="Proteomes" id="UP000238375"/>
    </source>
</evidence>
<dbReference type="EMBL" id="PVTE01000003">
    <property type="protein sequence ID" value="PRY44321.1"/>
    <property type="molecule type" value="Genomic_DNA"/>
</dbReference>
<evidence type="ECO:0000313" key="2">
    <source>
        <dbReference type="EMBL" id="PRY44321.1"/>
    </source>
</evidence>
<gene>
    <name evidence="2" type="ORF">CLV58_103291</name>
</gene>
<keyword evidence="1" id="KW-0732">Signal</keyword>
<dbReference type="OrthoDB" id="939956at2"/>
<feature type="signal peptide" evidence="1">
    <location>
        <begin position="1"/>
        <end position="19"/>
    </location>
</feature>
<dbReference type="Proteomes" id="UP000238375">
    <property type="component" value="Unassembled WGS sequence"/>
</dbReference>
<name>A0A2T0TF95_9BACT</name>
<dbReference type="RefSeq" id="WP_106136720.1">
    <property type="nucleotide sequence ID" value="NZ_PVTE01000003.1"/>
</dbReference>
<sequence length="241" mass="26799">MKKALLFLLLSLMAPLARCQDSTLVYQHPARFIVKLAPLSLLDQDATVQAGLEYRLGQRKSIQGEVGYGWQTLPLLGSDLRKFAAAEVWRGRAEIRFYSGRYRTNQRQGIAIRSNYPVGNYWAIDGLFKQINVQKAAQPGRIDVNPPVPIDVTGPQLIRRYVIGSHVKVGRQFAFYDPQRRIFSRVLLDVYAGAGIRFFTNQGADQVTDPACGCGIGRSFYYRGIGVSPSLSAGLKLGFAL</sequence>
<dbReference type="AlphaFoldDB" id="A0A2T0TF95"/>
<feature type="chain" id="PRO_5015628325" description="Outer membrane protein with beta-barrel domain" evidence="1">
    <location>
        <begin position="20"/>
        <end position="241"/>
    </location>
</feature>
<proteinExistence type="predicted"/>
<protein>
    <recommendedName>
        <fullName evidence="4">Outer membrane protein with beta-barrel domain</fullName>
    </recommendedName>
</protein>
<keyword evidence="3" id="KW-1185">Reference proteome</keyword>
<evidence type="ECO:0000256" key="1">
    <source>
        <dbReference type="SAM" id="SignalP"/>
    </source>
</evidence>
<accession>A0A2T0TF95</accession>
<evidence type="ECO:0008006" key="4">
    <source>
        <dbReference type="Google" id="ProtNLM"/>
    </source>
</evidence>
<organism evidence="2 3">
    <name type="scientific">Spirosoma oryzae</name>
    <dbReference type="NCBI Taxonomy" id="1469603"/>
    <lineage>
        <taxon>Bacteria</taxon>
        <taxon>Pseudomonadati</taxon>
        <taxon>Bacteroidota</taxon>
        <taxon>Cytophagia</taxon>
        <taxon>Cytophagales</taxon>
        <taxon>Cytophagaceae</taxon>
        <taxon>Spirosoma</taxon>
    </lineage>
</organism>
<reference evidence="2 3" key="1">
    <citation type="submission" date="2018-03" db="EMBL/GenBank/DDBJ databases">
        <title>Genomic Encyclopedia of Archaeal and Bacterial Type Strains, Phase II (KMG-II): from individual species to whole genera.</title>
        <authorList>
            <person name="Goeker M."/>
        </authorList>
    </citation>
    <scope>NUCLEOTIDE SEQUENCE [LARGE SCALE GENOMIC DNA]</scope>
    <source>
        <strain evidence="2 3">DSM 28354</strain>
    </source>
</reference>
<comment type="caution">
    <text evidence="2">The sequence shown here is derived from an EMBL/GenBank/DDBJ whole genome shotgun (WGS) entry which is preliminary data.</text>
</comment>